<evidence type="ECO:0000313" key="2">
    <source>
        <dbReference type="EMBL" id="BAG30032.1"/>
    </source>
</evidence>
<dbReference type="Pfam" id="PF13822">
    <property type="entry name" value="ACC_epsilon"/>
    <property type="match status" value="1"/>
</dbReference>
<dbReference type="EMBL" id="AP009152">
    <property type="protein sequence ID" value="BAG30032.1"/>
    <property type="molecule type" value="Genomic_DNA"/>
</dbReference>
<dbReference type="InterPro" id="IPR032716">
    <property type="entry name" value="ACC_epsilon"/>
</dbReference>
<organism evidence="2 3">
    <name type="scientific">Kocuria rhizophila (strain ATCC 9341 / DSM 348 / NBRC 103217 / DC2201)</name>
    <dbReference type="NCBI Taxonomy" id="378753"/>
    <lineage>
        <taxon>Bacteria</taxon>
        <taxon>Bacillati</taxon>
        <taxon>Actinomycetota</taxon>
        <taxon>Actinomycetes</taxon>
        <taxon>Micrococcales</taxon>
        <taxon>Micrococcaceae</taxon>
        <taxon>Kocuria</taxon>
    </lineage>
</organism>
<evidence type="ECO:0000256" key="1">
    <source>
        <dbReference type="SAM" id="MobiDB-lite"/>
    </source>
</evidence>
<reference evidence="2 3" key="1">
    <citation type="journal article" date="2008" name="J. Bacteriol.">
        <title>Complete genome sequence of the soil actinomycete Kocuria rhizophila.</title>
        <authorList>
            <person name="Takarada H."/>
            <person name="Sekine M."/>
            <person name="Kosugi H."/>
            <person name="Matsuo Y."/>
            <person name="Fujisawa T."/>
            <person name="Omata S."/>
            <person name="Kishi E."/>
            <person name="Shimizu A."/>
            <person name="Tsukatani N."/>
            <person name="Tanikawa S."/>
            <person name="Fujita N."/>
            <person name="Harayama S."/>
        </authorList>
    </citation>
    <scope>NUCLEOTIDE SEQUENCE [LARGE SCALE GENOMIC DNA]</scope>
    <source>
        <strain evidence="3">ATCC 9341 / DSM 348 / NBRC 103217 / DC2201</strain>
    </source>
</reference>
<name>B2GL76_KOCRD</name>
<evidence type="ECO:0000313" key="3">
    <source>
        <dbReference type="Proteomes" id="UP000008838"/>
    </source>
</evidence>
<dbReference type="GO" id="GO:0003989">
    <property type="term" value="F:acetyl-CoA carboxylase activity"/>
    <property type="evidence" value="ECO:0007669"/>
    <property type="project" value="InterPro"/>
</dbReference>
<gene>
    <name evidence="2" type="ordered locus">KRH_16850</name>
</gene>
<dbReference type="GO" id="GO:0004658">
    <property type="term" value="F:propionyl-CoA carboxylase activity"/>
    <property type="evidence" value="ECO:0007669"/>
    <property type="project" value="InterPro"/>
</dbReference>
<dbReference type="eggNOG" id="ENOG502ZQF0">
    <property type="taxonomic scope" value="Bacteria"/>
</dbReference>
<protein>
    <recommendedName>
        <fullName evidence="4">Acyl-CoA carboxylase subunit epsilon</fullName>
    </recommendedName>
</protein>
<dbReference type="RefSeq" id="WP_012398753.1">
    <property type="nucleotide sequence ID" value="NC_010617.1"/>
</dbReference>
<dbReference type="Proteomes" id="UP000008838">
    <property type="component" value="Chromosome"/>
</dbReference>
<accession>B2GL76</accession>
<proteinExistence type="predicted"/>
<feature type="region of interest" description="Disordered" evidence="1">
    <location>
        <begin position="1"/>
        <end position="35"/>
    </location>
</feature>
<dbReference type="STRING" id="378753.KRH_16850"/>
<keyword evidence="3" id="KW-1185">Reference proteome</keyword>
<dbReference type="HOGENOM" id="CLU_1968920_0_0_11"/>
<evidence type="ECO:0008006" key="4">
    <source>
        <dbReference type="Google" id="ProtNLM"/>
    </source>
</evidence>
<dbReference type="AlphaFoldDB" id="B2GL76"/>
<feature type="region of interest" description="Disordered" evidence="1">
    <location>
        <begin position="74"/>
        <end position="98"/>
    </location>
</feature>
<dbReference type="KEGG" id="krh:KRH_16850"/>
<sequence length="116" mass="12337">MTPTQAAGSPRDDARSTPHGAPTANHGASVSDPRTAAVAALPETAAAQEPLFTVTRGNPGPEELAALTAVLTALPAPQEERPARPTRAPRPQSRRLRLGLRLRPGRGAWRWTQPER</sequence>